<proteinExistence type="predicted"/>
<reference evidence="1" key="1">
    <citation type="journal article" date="2014" name="Int. J. Syst. Evol. Microbiol.">
        <title>Complete genome sequence of Corynebacterium casei LMG S-19264T (=DSM 44701T), isolated from a smear-ripened cheese.</title>
        <authorList>
            <consortium name="US DOE Joint Genome Institute (JGI-PGF)"/>
            <person name="Walter F."/>
            <person name="Albersmeier A."/>
            <person name="Kalinowski J."/>
            <person name="Ruckert C."/>
        </authorList>
    </citation>
    <scope>NUCLEOTIDE SEQUENCE</scope>
    <source>
        <strain evidence="1">JCM 4714</strain>
    </source>
</reference>
<protein>
    <recommendedName>
        <fullName evidence="3">DUF2397 family protein</fullName>
    </recommendedName>
</protein>
<dbReference type="InterPro" id="IPR013493">
    <property type="entry name" value="CHP02677"/>
</dbReference>
<organism evidence="1 2">
    <name type="scientific">Streptomyces alanosinicus</name>
    <dbReference type="NCBI Taxonomy" id="68171"/>
    <lineage>
        <taxon>Bacteria</taxon>
        <taxon>Bacillati</taxon>
        <taxon>Actinomycetota</taxon>
        <taxon>Actinomycetes</taxon>
        <taxon>Kitasatosporales</taxon>
        <taxon>Streptomycetaceae</taxon>
        <taxon>Streptomyces</taxon>
    </lineage>
</organism>
<dbReference type="AlphaFoldDB" id="A0A918YQR6"/>
<accession>A0A918YQR6</accession>
<dbReference type="Pfam" id="PF09660">
    <property type="entry name" value="DUF2397"/>
    <property type="match status" value="1"/>
</dbReference>
<reference evidence="1" key="2">
    <citation type="submission" date="2020-09" db="EMBL/GenBank/DDBJ databases">
        <authorList>
            <person name="Sun Q."/>
            <person name="Ohkuma M."/>
        </authorList>
    </citation>
    <scope>NUCLEOTIDE SEQUENCE</scope>
    <source>
        <strain evidence="1">JCM 4714</strain>
    </source>
</reference>
<comment type="caution">
    <text evidence="1">The sequence shown here is derived from an EMBL/GenBank/DDBJ whole genome shotgun (WGS) entry which is preliminary data.</text>
</comment>
<sequence length="520" mass="55800">MPHIVPFSGSGDDNWIVEGWARTKLKAQDPTRAFGYVMSTVREEYAAIMDVLDQAVDHLTPAQISVQLAAGGVDLHPVVVAQRLRALRDTFLAVSGQPDNDIERWQELNGARWRYTATAQGRQVQRLWTLLAAEGLVQREIPLDGLARMREALAALQEEDVTPEDLVKLAGQAFVEHDQLDASLVGQADMLAQLADRFDLDADGTAELKQLIVEYATHVVVHLDQGVVAVHTQLVRLRPRFTELAAACRAQSRAGALVARGVLAPSRGAQEGDWEQLLSWFAPSSGRCARFGLQLVRAIPMMHANLRRQQSVAGPGTLRAKALSLAAACRDARRGEAVFRASLADRPWVKLHTCAEGEGGGEVVSWHAGPRVSALAMLRASGQSGPRGTVTPRRDRAEAAREVARERERVEAEQREAVAEALAGVFPLSDRACRVALRAVMAAARGVEVGGVRAGQVGGVGCVLTAVEGALGRVDGVGWSVLVPGRQVAFHPEAVTGAARAAELRGARSDVAAVRVEVLA</sequence>
<evidence type="ECO:0000313" key="2">
    <source>
        <dbReference type="Proteomes" id="UP000655443"/>
    </source>
</evidence>
<evidence type="ECO:0008006" key="3">
    <source>
        <dbReference type="Google" id="ProtNLM"/>
    </source>
</evidence>
<keyword evidence="2" id="KW-1185">Reference proteome</keyword>
<dbReference type="EMBL" id="BMVG01000031">
    <property type="protein sequence ID" value="GHE11922.1"/>
    <property type="molecule type" value="Genomic_DNA"/>
</dbReference>
<evidence type="ECO:0000313" key="1">
    <source>
        <dbReference type="EMBL" id="GHE11922.1"/>
    </source>
</evidence>
<dbReference type="Proteomes" id="UP000655443">
    <property type="component" value="Unassembled WGS sequence"/>
</dbReference>
<gene>
    <name evidence="1" type="ORF">GCM10010339_73360</name>
</gene>
<name>A0A918YQR6_9ACTN</name>